<dbReference type="OrthoDB" id="7890494at2759"/>
<name>A0A7T8H0G0_CALRO</name>
<reference evidence="3" key="1">
    <citation type="submission" date="2021-01" db="EMBL/GenBank/DDBJ databases">
        <title>Caligus Genome Assembly.</title>
        <authorList>
            <person name="Gallardo-Escarate C."/>
        </authorList>
    </citation>
    <scope>NUCLEOTIDE SEQUENCE [LARGE SCALE GENOMIC DNA]</scope>
</reference>
<evidence type="ECO:0000256" key="1">
    <source>
        <dbReference type="SAM" id="MobiDB-lite"/>
    </source>
</evidence>
<protein>
    <submittedName>
        <fullName evidence="2">Uncharacterized protein</fullName>
    </submittedName>
</protein>
<evidence type="ECO:0000313" key="2">
    <source>
        <dbReference type="EMBL" id="QQP41177.1"/>
    </source>
</evidence>
<feature type="non-terminal residue" evidence="2">
    <location>
        <position position="186"/>
    </location>
</feature>
<keyword evidence="3" id="KW-1185">Reference proteome</keyword>
<gene>
    <name evidence="2" type="ORF">FKW44_015463</name>
</gene>
<dbReference type="AlphaFoldDB" id="A0A7T8H0G0"/>
<accession>A0A7T8H0G0</accession>
<feature type="region of interest" description="Disordered" evidence="1">
    <location>
        <begin position="147"/>
        <end position="174"/>
    </location>
</feature>
<organism evidence="2 3">
    <name type="scientific">Caligus rogercresseyi</name>
    <name type="common">Sea louse</name>
    <dbReference type="NCBI Taxonomy" id="217165"/>
    <lineage>
        <taxon>Eukaryota</taxon>
        <taxon>Metazoa</taxon>
        <taxon>Ecdysozoa</taxon>
        <taxon>Arthropoda</taxon>
        <taxon>Crustacea</taxon>
        <taxon>Multicrustacea</taxon>
        <taxon>Hexanauplia</taxon>
        <taxon>Copepoda</taxon>
        <taxon>Siphonostomatoida</taxon>
        <taxon>Caligidae</taxon>
        <taxon>Caligus</taxon>
    </lineage>
</organism>
<dbReference type="EMBL" id="CP045899">
    <property type="protein sequence ID" value="QQP41177.1"/>
    <property type="molecule type" value="Genomic_DNA"/>
</dbReference>
<dbReference type="Proteomes" id="UP000595437">
    <property type="component" value="Chromosome 10"/>
</dbReference>
<proteinExistence type="predicted"/>
<sequence>MSSSRRCCRYEPDVFCYICGQYMMAQQKRNITDFVKRAYKAYFDMKLGDQDKSWAPHMVCKTCVESLRGWTNGKLKLKFAVPMVWREPKNHFDDCYFCLNDMTGFNKHKKANWQYPSLDSAIRPVAHSEDLPVPVFTSLPEIDETEEIPADLSISSDDSCSDYEEPSNGPQLFNQSELNDLVRDLC</sequence>
<evidence type="ECO:0000313" key="3">
    <source>
        <dbReference type="Proteomes" id="UP000595437"/>
    </source>
</evidence>